<dbReference type="PANTHER" id="PTHR34473:SF2">
    <property type="entry name" value="UPF0699 TRANSMEMBRANE PROTEIN YDBT"/>
    <property type="match status" value="1"/>
</dbReference>
<keyword evidence="1" id="KW-0812">Transmembrane</keyword>
<dbReference type="Proteomes" id="UP001519503">
    <property type="component" value="Unassembled WGS sequence"/>
</dbReference>
<feature type="domain" description="YdbS-like PH" evidence="2">
    <location>
        <begin position="266"/>
        <end position="341"/>
    </location>
</feature>
<dbReference type="PIRSF" id="PIRSF026631">
    <property type="entry name" value="UCP026631"/>
    <property type="match status" value="1"/>
</dbReference>
<gene>
    <name evidence="3" type="ORF">G6R30_02080</name>
</gene>
<keyword evidence="4" id="KW-1185">Reference proteome</keyword>
<feature type="domain" description="YdbS-like PH" evidence="2">
    <location>
        <begin position="428"/>
        <end position="502"/>
    </location>
</feature>
<evidence type="ECO:0000313" key="3">
    <source>
        <dbReference type="EMBL" id="MBS9337254.1"/>
    </source>
</evidence>
<dbReference type="PANTHER" id="PTHR34473">
    <property type="entry name" value="UPF0699 TRANSMEMBRANE PROTEIN YDBS"/>
    <property type="match status" value="1"/>
</dbReference>
<dbReference type="Pfam" id="PF03703">
    <property type="entry name" value="bPH_2"/>
    <property type="match status" value="3"/>
</dbReference>
<keyword evidence="1" id="KW-0472">Membrane</keyword>
<protein>
    <submittedName>
        <fullName evidence="3">PH domain-containing protein</fullName>
    </submittedName>
</protein>
<evidence type="ECO:0000313" key="4">
    <source>
        <dbReference type="Proteomes" id="UP001519503"/>
    </source>
</evidence>
<dbReference type="InterPro" id="IPR014529">
    <property type="entry name" value="UCP026631"/>
</dbReference>
<accession>A0ABS5QVM3</accession>
<dbReference type="EMBL" id="JAAMFL010000003">
    <property type="protein sequence ID" value="MBS9337254.1"/>
    <property type="molecule type" value="Genomic_DNA"/>
</dbReference>
<organism evidence="3 4">
    <name type="scientific">Fructobacillus parabroussonetiae</name>
    <dbReference type="NCBI Taxonomy" id="2713174"/>
    <lineage>
        <taxon>Bacteria</taxon>
        <taxon>Bacillati</taxon>
        <taxon>Bacillota</taxon>
        <taxon>Bacilli</taxon>
        <taxon>Lactobacillales</taxon>
        <taxon>Lactobacillaceae</taxon>
        <taxon>Fructobacillus</taxon>
    </lineage>
</organism>
<feature type="transmembrane region" description="Helical" evidence="1">
    <location>
        <begin position="238"/>
        <end position="260"/>
    </location>
</feature>
<dbReference type="InterPro" id="IPR005182">
    <property type="entry name" value="YdbS-like_PH"/>
</dbReference>
<reference evidence="3 4" key="1">
    <citation type="submission" date="2020-02" db="EMBL/GenBank/DDBJ databases">
        <title>Fructobacillus sp. isolated from paper mulberry of Taiwan.</title>
        <authorList>
            <person name="Lin S.-T."/>
        </authorList>
    </citation>
    <scope>NUCLEOTIDE SEQUENCE [LARGE SCALE GENOMIC DNA]</scope>
    <source>
        <strain evidence="3 4">S1-1</strain>
    </source>
</reference>
<name>A0ABS5QVM3_9LACO</name>
<feature type="transmembrane region" description="Helical" evidence="1">
    <location>
        <begin position="197"/>
        <end position="218"/>
    </location>
</feature>
<evidence type="ECO:0000256" key="1">
    <source>
        <dbReference type="SAM" id="Phobius"/>
    </source>
</evidence>
<sequence length="506" mass="58632">MKPRHFHVLAFIEQLVLDGKTLILAVISMLAFLHLTWWQWLIAAFFWAGFEILDFAKQRYWLTENELVLTSGIIHKHWRHLPYDKIQNIHRSQWFFLKPFRLEKISVDSAGHGGERSNQIKLPVIPNWLTWVLEQKHQNPTQSLDDLRQIVAVADEKKRYDFDQLAKEVQPHAMFQSAADANEEPKKRAFRASTFSLFLYAITAPEVLLQFALVFGLISRIDHNGELYSKIFSEMTALGIVIVIALVLAFLLLLFIFNIIKTVILYYGFTVKKEGHHLHIQRGLFEVRSLSLSESRIQSLQIEQNIWRNLLGLATVRLRIITDRNGDDEVAKRLPTLLPLVKMKTAASVAHRFLPELVAPKNLHIHSKDWYQSLTMGRNGLLWLWLLLGWTLYFFCNPITVLLAILLSALVFAAGFYKGKVTGTTTILDGRVLVMQTAHLFDKKTVYVPWNRIQSMTLSQSFWLSLSNQRAHLMVLIRSDNDVSSVECRYLPLKEAKAIYQEYQRK</sequence>
<dbReference type="RefSeq" id="WP_213820996.1">
    <property type="nucleotide sequence ID" value="NZ_JAAMFL010000003.1"/>
</dbReference>
<keyword evidence="1" id="KW-1133">Transmembrane helix</keyword>
<feature type="transmembrane region" description="Helical" evidence="1">
    <location>
        <begin position="22"/>
        <end position="50"/>
    </location>
</feature>
<feature type="transmembrane region" description="Helical" evidence="1">
    <location>
        <begin position="376"/>
        <end position="393"/>
    </location>
</feature>
<comment type="caution">
    <text evidence="3">The sequence shown here is derived from an EMBL/GenBank/DDBJ whole genome shotgun (WGS) entry which is preliminary data.</text>
</comment>
<evidence type="ECO:0000259" key="2">
    <source>
        <dbReference type="Pfam" id="PF03703"/>
    </source>
</evidence>
<proteinExistence type="predicted"/>
<feature type="domain" description="YdbS-like PH" evidence="2">
    <location>
        <begin position="58"/>
        <end position="125"/>
    </location>
</feature>